<dbReference type="PRINTS" id="PR00371">
    <property type="entry name" value="FPNCR"/>
</dbReference>
<dbReference type="InterPro" id="IPR017938">
    <property type="entry name" value="Riboflavin_synthase-like_b-brl"/>
</dbReference>
<sequence length="271" mass="31908">MNKGKDKEDLKKILDDREEVDKYLFTRDCIDILNEYPVHFTPQEFVDTLSPITPRLYSISSSPKAHPREVHLTVAIVKYNNFERDRFGLATGDLSNRIEVNKTRIPVYIQSTKEFVIPEDRSKNIIMVGPGTGIAPFRAFLEQRIEENGTGMNWLFFGDIHEKSTFFYKDEWFKAMKNGNLQKLTTAFSRDQEHKIYVQHRLLNNSKEIWKWLKAGAYFYVCGDKQYMAKDVHSALIEIAQKEGKLKKEDAENYINQTLMKDERRYLRDVY</sequence>
<evidence type="ECO:0000256" key="4">
    <source>
        <dbReference type="ARBA" id="ARBA00022643"/>
    </source>
</evidence>
<dbReference type="InterPro" id="IPR003097">
    <property type="entry name" value="CysJ-like_FAD-binding"/>
</dbReference>
<keyword evidence="5" id="KW-0274">FAD</keyword>
<evidence type="ECO:0000313" key="9">
    <source>
        <dbReference type="EMBL" id="AIE92318.1"/>
    </source>
</evidence>
<dbReference type="GO" id="GO:0050660">
    <property type="term" value="F:flavin adenine dinucleotide binding"/>
    <property type="evidence" value="ECO:0007669"/>
    <property type="project" value="TreeGrafter"/>
</dbReference>
<evidence type="ECO:0000256" key="6">
    <source>
        <dbReference type="ARBA" id="ARBA00022857"/>
    </source>
</evidence>
<dbReference type="FunFam" id="3.40.50.80:FF:000001">
    <property type="entry name" value="NADPH--cytochrome P450 reductase 1"/>
    <property type="match status" value="1"/>
</dbReference>
<comment type="cofactor">
    <cofactor evidence="2">
        <name>FAD</name>
        <dbReference type="ChEBI" id="CHEBI:57692"/>
    </cofactor>
</comment>
<dbReference type="SUPFAM" id="SSF63380">
    <property type="entry name" value="Riboflavin synthase domain-like"/>
    <property type="match status" value="1"/>
</dbReference>
<reference evidence="9" key="1">
    <citation type="journal article" date="2014" name="Genome Biol. Evol.">
        <title>Pangenome evidence for extensive interdomain horizontal transfer affecting lineage core and shell genes in uncultured planktonic thaumarchaeota and euryarchaeota.</title>
        <authorList>
            <person name="Deschamps P."/>
            <person name="Zivanovic Y."/>
            <person name="Moreira D."/>
            <person name="Rodriguez-Valera F."/>
            <person name="Lopez-Garcia P."/>
        </authorList>
    </citation>
    <scope>NUCLEOTIDE SEQUENCE</scope>
</reference>
<dbReference type="EC" id="1.8.1.2" evidence="9"/>
<keyword evidence="7 9" id="KW-0560">Oxidoreductase</keyword>
<proteinExistence type="predicted"/>
<protein>
    <submittedName>
        <fullName evidence="9">Sulfite reductase subunit (CysJ)</fullName>
        <ecNumber evidence="9">1.8.1.2</ecNumber>
    </submittedName>
</protein>
<organism evidence="9">
    <name type="scientific">uncultured marine group II/III euryarchaeote AD1000_21_F10</name>
    <dbReference type="NCBI Taxonomy" id="1457736"/>
    <lineage>
        <taxon>Archaea</taxon>
        <taxon>Methanobacteriati</taxon>
        <taxon>Methanobacteriota</taxon>
        <taxon>environmental samples</taxon>
    </lineage>
</organism>
<name>A0A075FLZ8_9EURY</name>
<evidence type="ECO:0000256" key="2">
    <source>
        <dbReference type="ARBA" id="ARBA00001974"/>
    </source>
</evidence>
<evidence type="ECO:0000259" key="8">
    <source>
        <dbReference type="PROSITE" id="PS51384"/>
    </source>
</evidence>
<dbReference type="PANTHER" id="PTHR19384:SF128">
    <property type="entry name" value="NADPH OXIDOREDUCTASE A"/>
    <property type="match status" value="1"/>
</dbReference>
<dbReference type="InterPro" id="IPR039261">
    <property type="entry name" value="FNR_nucleotide-bd"/>
</dbReference>
<dbReference type="Pfam" id="PF00667">
    <property type="entry name" value="FAD_binding_1"/>
    <property type="match status" value="1"/>
</dbReference>
<dbReference type="InterPro" id="IPR001433">
    <property type="entry name" value="OxRdtase_FAD/NAD-bd"/>
</dbReference>
<evidence type="ECO:0000256" key="5">
    <source>
        <dbReference type="ARBA" id="ARBA00022827"/>
    </source>
</evidence>
<feature type="domain" description="FAD-binding FR-type" evidence="8">
    <location>
        <begin position="7"/>
        <end position="118"/>
    </location>
</feature>
<keyword evidence="3" id="KW-0285">Flavoprotein</keyword>
<evidence type="ECO:0000256" key="3">
    <source>
        <dbReference type="ARBA" id="ARBA00022630"/>
    </source>
</evidence>
<keyword evidence="4" id="KW-0288">FMN</keyword>
<dbReference type="GO" id="GO:0005829">
    <property type="term" value="C:cytosol"/>
    <property type="evidence" value="ECO:0007669"/>
    <property type="project" value="TreeGrafter"/>
</dbReference>
<dbReference type="Pfam" id="PF00175">
    <property type="entry name" value="NAD_binding_1"/>
    <property type="match status" value="1"/>
</dbReference>
<dbReference type="PROSITE" id="PS51384">
    <property type="entry name" value="FAD_FR"/>
    <property type="match status" value="1"/>
</dbReference>
<dbReference type="PANTHER" id="PTHR19384">
    <property type="entry name" value="NITRIC OXIDE SYNTHASE-RELATED"/>
    <property type="match status" value="1"/>
</dbReference>
<evidence type="ECO:0000256" key="7">
    <source>
        <dbReference type="ARBA" id="ARBA00023002"/>
    </source>
</evidence>
<keyword evidence="6" id="KW-0521">NADP</keyword>
<dbReference type="Gene3D" id="3.40.50.80">
    <property type="entry name" value="Nucleotide-binding domain of ferredoxin-NADP reductase (FNR) module"/>
    <property type="match status" value="1"/>
</dbReference>
<dbReference type="EMBL" id="KF900362">
    <property type="protein sequence ID" value="AIE92318.1"/>
    <property type="molecule type" value="Genomic_DNA"/>
</dbReference>
<dbReference type="GO" id="GO:0010181">
    <property type="term" value="F:FMN binding"/>
    <property type="evidence" value="ECO:0007669"/>
    <property type="project" value="TreeGrafter"/>
</dbReference>
<dbReference type="InterPro" id="IPR001709">
    <property type="entry name" value="Flavoprot_Pyr_Nucl_cyt_Rdtase"/>
</dbReference>
<gene>
    <name evidence="9" type="primary">cysJ</name>
</gene>
<dbReference type="InterPro" id="IPR017927">
    <property type="entry name" value="FAD-bd_FR_type"/>
</dbReference>
<accession>A0A075FLZ8</accession>
<comment type="cofactor">
    <cofactor evidence="1">
        <name>FMN</name>
        <dbReference type="ChEBI" id="CHEBI:58210"/>
    </cofactor>
</comment>
<dbReference type="Gene3D" id="2.40.30.10">
    <property type="entry name" value="Translation factors"/>
    <property type="match status" value="1"/>
</dbReference>
<dbReference type="AlphaFoldDB" id="A0A075FLZ8"/>
<dbReference type="SUPFAM" id="SSF52343">
    <property type="entry name" value="Ferredoxin reductase-like, C-terminal NADP-linked domain"/>
    <property type="match status" value="1"/>
</dbReference>
<evidence type="ECO:0000256" key="1">
    <source>
        <dbReference type="ARBA" id="ARBA00001917"/>
    </source>
</evidence>
<dbReference type="GO" id="GO:0004783">
    <property type="term" value="F:sulfite reductase (NADPH) activity"/>
    <property type="evidence" value="ECO:0007669"/>
    <property type="project" value="UniProtKB-EC"/>
</dbReference>